<evidence type="ECO:0000259" key="1">
    <source>
        <dbReference type="Pfam" id="PF14344"/>
    </source>
</evidence>
<dbReference type="Pfam" id="PF14344">
    <property type="entry name" value="DUF4397"/>
    <property type="match status" value="1"/>
</dbReference>
<keyword evidence="3" id="KW-1185">Reference proteome</keyword>
<dbReference type="InterPro" id="IPR025510">
    <property type="entry name" value="DUF4397"/>
</dbReference>
<evidence type="ECO:0000313" key="3">
    <source>
        <dbReference type="Proteomes" id="UP001210231"/>
    </source>
</evidence>
<accession>A0ABT4UNP5</accession>
<protein>
    <submittedName>
        <fullName evidence="2">DUF4397 domain-containing protein</fullName>
    </submittedName>
</protein>
<evidence type="ECO:0000313" key="2">
    <source>
        <dbReference type="EMBL" id="MDA3615845.1"/>
    </source>
</evidence>
<organism evidence="2 3">
    <name type="scientific">Polluticaenibacter yanchengensis</name>
    <dbReference type="NCBI Taxonomy" id="3014562"/>
    <lineage>
        <taxon>Bacteria</taxon>
        <taxon>Pseudomonadati</taxon>
        <taxon>Bacteroidota</taxon>
        <taxon>Chitinophagia</taxon>
        <taxon>Chitinophagales</taxon>
        <taxon>Chitinophagaceae</taxon>
        <taxon>Polluticaenibacter</taxon>
    </lineage>
</organism>
<name>A0ABT4UNP5_9BACT</name>
<dbReference type="RefSeq" id="WP_407032173.1">
    <property type="nucleotide sequence ID" value="NZ_JAQGEF010000018.1"/>
</dbReference>
<gene>
    <name evidence="2" type="ORF">O3P16_13580</name>
</gene>
<dbReference type="PROSITE" id="PS51257">
    <property type="entry name" value="PROKAR_LIPOPROTEIN"/>
    <property type="match status" value="1"/>
</dbReference>
<proteinExistence type="predicted"/>
<sequence>MMKVFKLFSGRFVMVPIIAAMLLIVSCNKNDDNNNRGPVAGLMTFNLAPDQENVAFTISNNYLGNSTLGYTSYSGSYLPIYVGDREVRSLNYSTGSTLAIAQKTFLDSNYYSVFLLGYKGGYRNTITTDTLAKLAASPGKAWVRYVNAIADSTVTSTVNIADGSETTINESAAYGAVSGFKQVSAGTVSTAINSSAFSTTRDINLEENKVYTVLFVGDPTLPSDEVKKVQVKFIVNGTLTP</sequence>
<comment type="caution">
    <text evidence="2">The sequence shown here is derived from an EMBL/GenBank/DDBJ whole genome shotgun (WGS) entry which is preliminary data.</text>
</comment>
<dbReference type="Proteomes" id="UP001210231">
    <property type="component" value="Unassembled WGS sequence"/>
</dbReference>
<reference evidence="2 3" key="1">
    <citation type="submission" date="2022-12" db="EMBL/GenBank/DDBJ databases">
        <title>Chitinophagaceae gen. sp. nov., a new member of the family Chitinophagaceae, isolated from soil in a chemical factory.</title>
        <authorList>
            <person name="Ke Z."/>
        </authorList>
    </citation>
    <scope>NUCLEOTIDE SEQUENCE [LARGE SCALE GENOMIC DNA]</scope>
    <source>
        <strain evidence="2 3">LY-5</strain>
    </source>
</reference>
<feature type="domain" description="DUF4397" evidence="1">
    <location>
        <begin position="141"/>
        <end position="219"/>
    </location>
</feature>
<dbReference type="EMBL" id="JAQGEF010000018">
    <property type="protein sequence ID" value="MDA3615845.1"/>
    <property type="molecule type" value="Genomic_DNA"/>
</dbReference>